<keyword evidence="5" id="KW-1185">Reference proteome</keyword>
<dbReference type="SUPFAM" id="SSF51261">
    <property type="entry name" value="Duplicated hybrid motif"/>
    <property type="match status" value="1"/>
</dbReference>
<dbReference type="PANTHER" id="PTHR21666">
    <property type="entry name" value="PEPTIDASE-RELATED"/>
    <property type="match status" value="1"/>
</dbReference>
<accession>A0ABY4HBS5</accession>
<feature type="region of interest" description="Disordered" evidence="1">
    <location>
        <begin position="12"/>
        <end position="41"/>
    </location>
</feature>
<evidence type="ECO:0000259" key="3">
    <source>
        <dbReference type="Pfam" id="PF01551"/>
    </source>
</evidence>
<dbReference type="Proteomes" id="UP000830326">
    <property type="component" value="Chromosome"/>
</dbReference>
<dbReference type="Pfam" id="PF01551">
    <property type="entry name" value="Peptidase_M23"/>
    <property type="match status" value="1"/>
</dbReference>
<feature type="domain" description="M23ase beta-sheet core" evidence="3">
    <location>
        <begin position="162"/>
        <end position="253"/>
    </location>
</feature>
<dbReference type="InterPro" id="IPR016047">
    <property type="entry name" value="M23ase_b-sheet_dom"/>
</dbReference>
<reference evidence="4" key="1">
    <citation type="submission" date="2022-04" db="EMBL/GenBank/DDBJ databases">
        <title>Halobacillus sp. isolated from saltern.</title>
        <authorList>
            <person name="Won M."/>
            <person name="Lee C.-M."/>
            <person name="Woen H.-Y."/>
            <person name="Kwon S.-W."/>
        </authorList>
    </citation>
    <scope>NUCLEOTIDE SEQUENCE</scope>
    <source>
        <strain evidence="4">SSHM10-5</strain>
    </source>
</reference>
<dbReference type="EMBL" id="CP095075">
    <property type="protein sequence ID" value="UOR12164.1"/>
    <property type="molecule type" value="Genomic_DNA"/>
</dbReference>
<feature type="transmembrane region" description="Helical" evidence="2">
    <location>
        <begin position="62"/>
        <end position="80"/>
    </location>
</feature>
<gene>
    <name evidence="4" type="ORF">MUO15_01090</name>
</gene>
<dbReference type="Gene3D" id="2.70.70.10">
    <property type="entry name" value="Glucose Permease (Domain IIA)"/>
    <property type="match status" value="1"/>
</dbReference>
<dbReference type="InterPro" id="IPR050570">
    <property type="entry name" value="Cell_wall_metabolism_enzyme"/>
</dbReference>
<evidence type="ECO:0000256" key="2">
    <source>
        <dbReference type="SAM" id="Phobius"/>
    </source>
</evidence>
<dbReference type="PANTHER" id="PTHR21666:SF274">
    <property type="entry name" value="STAGE IV SPORULATION PROTEIN FA"/>
    <property type="match status" value="1"/>
</dbReference>
<evidence type="ECO:0000313" key="4">
    <source>
        <dbReference type="EMBL" id="UOR12164.1"/>
    </source>
</evidence>
<keyword evidence="2" id="KW-1133">Transmembrane helix</keyword>
<dbReference type="InterPro" id="IPR011055">
    <property type="entry name" value="Dup_hybrid_motif"/>
</dbReference>
<name>A0ABY4HBS5_9BACI</name>
<protein>
    <submittedName>
        <fullName evidence="4">M23 family metallopeptidase</fullName>
    </submittedName>
</protein>
<keyword evidence="2" id="KW-0472">Membrane</keyword>
<dbReference type="RefSeq" id="WP_245032770.1">
    <property type="nucleotide sequence ID" value="NZ_CP095075.1"/>
</dbReference>
<sequence>MNRSIEHVRKNIAERKRNKVKSTGYDPIKRKIAPPQEEEMHGYPPVVTGEFKNPLAEKKRSSFLGVQVLFSVLLFTGIVVSEKTDLAITEKPEAWLVSQLEEEFPFASVTAWYNERFGDPLQIVQPKKDGETAVQSKEDGGTAQLALPVNGTVTEPFQNHGRGIIMTTDGGSKVKAVKPGTVIFAGNDEQTDKTIVIQHKDGTNTIYGFLSSIDVHLYQHIEAQEAIGQLNTAEGETKEFFFAVEKDEQYLDPIEVIKVDEGSD</sequence>
<proteinExistence type="predicted"/>
<evidence type="ECO:0000256" key="1">
    <source>
        <dbReference type="SAM" id="MobiDB-lite"/>
    </source>
</evidence>
<evidence type="ECO:0000313" key="5">
    <source>
        <dbReference type="Proteomes" id="UP000830326"/>
    </source>
</evidence>
<dbReference type="CDD" id="cd12797">
    <property type="entry name" value="M23_peptidase"/>
    <property type="match status" value="1"/>
</dbReference>
<keyword evidence="2" id="KW-0812">Transmembrane</keyword>
<organism evidence="4 5">
    <name type="scientific">Halobacillus amylolyticus</name>
    <dbReference type="NCBI Taxonomy" id="2932259"/>
    <lineage>
        <taxon>Bacteria</taxon>
        <taxon>Bacillati</taxon>
        <taxon>Bacillota</taxon>
        <taxon>Bacilli</taxon>
        <taxon>Bacillales</taxon>
        <taxon>Bacillaceae</taxon>
        <taxon>Halobacillus</taxon>
    </lineage>
</organism>